<dbReference type="Proteomes" id="UP001430455">
    <property type="component" value="Unassembled WGS sequence"/>
</dbReference>
<name>A0AAW4PC08_9EURY</name>
<dbReference type="EMBL" id="RKLT01000003">
    <property type="protein sequence ID" value="MBX0295434.1"/>
    <property type="molecule type" value="Genomic_DNA"/>
</dbReference>
<evidence type="ECO:0000313" key="3">
    <source>
        <dbReference type="Proteomes" id="UP001430455"/>
    </source>
</evidence>
<comment type="caution">
    <text evidence="2">The sequence shown here is derived from an EMBL/GenBank/DDBJ whole genome shotgun (WGS) entry which is preliminary data.</text>
</comment>
<keyword evidence="1" id="KW-0175">Coiled coil</keyword>
<organism evidence="2 3">
    <name type="scientific">Haloarcula nitratireducens</name>
    <dbReference type="NCBI Taxonomy" id="2487749"/>
    <lineage>
        <taxon>Archaea</taxon>
        <taxon>Methanobacteriati</taxon>
        <taxon>Methanobacteriota</taxon>
        <taxon>Stenosarchaea group</taxon>
        <taxon>Halobacteria</taxon>
        <taxon>Halobacteriales</taxon>
        <taxon>Haloarculaceae</taxon>
        <taxon>Haloarcula</taxon>
    </lineage>
</organism>
<dbReference type="RefSeq" id="WP_220580075.1">
    <property type="nucleotide sequence ID" value="NZ_RKLT01000003.1"/>
</dbReference>
<reference evidence="2 3" key="1">
    <citation type="submission" date="2021-06" db="EMBL/GenBank/DDBJ databases">
        <title>Halomicroarcula sp. a new haloarchaeum isolated from saline soil.</title>
        <authorList>
            <person name="Duran-Viseras A."/>
            <person name="Sanchez-Porro C."/>
            <person name="Ventosa A."/>
        </authorList>
    </citation>
    <scope>NUCLEOTIDE SEQUENCE [LARGE SCALE GENOMIC DNA]</scope>
    <source>
        <strain evidence="2 3">F27</strain>
    </source>
</reference>
<sequence length="115" mass="12857">MKPQPGDVVGCMDCQADFELPPPAEDIIYIPTCPECGSVVDGYEDAVDFRKRNSEAQEACKTLERELEEIIDQTQSMRNRVPEGSSLEALREATTRLQSLTAFATNRTEELTDED</sequence>
<accession>A0AAW4PC08</accession>
<feature type="coiled-coil region" evidence="1">
    <location>
        <begin position="46"/>
        <end position="80"/>
    </location>
</feature>
<proteinExistence type="predicted"/>
<dbReference type="AlphaFoldDB" id="A0AAW4PC08"/>
<evidence type="ECO:0000256" key="1">
    <source>
        <dbReference type="SAM" id="Coils"/>
    </source>
</evidence>
<evidence type="ECO:0008006" key="4">
    <source>
        <dbReference type="Google" id="ProtNLM"/>
    </source>
</evidence>
<gene>
    <name evidence="2" type="ORF">EGH23_11135</name>
</gene>
<evidence type="ECO:0000313" key="2">
    <source>
        <dbReference type="EMBL" id="MBX0295434.1"/>
    </source>
</evidence>
<keyword evidence="3" id="KW-1185">Reference proteome</keyword>
<protein>
    <recommendedName>
        <fullName evidence="4">Small CPxCG-related zinc finger protein</fullName>
    </recommendedName>
</protein>